<dbReference type="InterPro" id="IPR018958">
    <property type="entry name" value="Knr4/Smi1-like_dom"/>
</dbReference>
<dbReference type="Proteomes" id="UP000186917">
    <property type="component" value="Unassembled WGS sequence"/>
</dbReference>
<sequence>MEKQYFADFELETFWEDTAYALKEYIEKPPSDDMIAAVEQATGYPLPPSYIAFMRMHNGGIPCNTCFPTRTPTSWAKDHVEISGFYSIGDSKPYSLLGLLGSRFMIEEWGYPDIGICICTCPSAGHDIIMLDYTKSNNGKYEPAVVHVSQETGFKKTLLAKNFEQFVRGLISDEYFDTSEEELKSTLRILRTGNFSSTLLTYMKREKHISFDRHLRNILLQLTNHKGAFALQEDELSYLVYDIQFYLYTQNQKVYDTTDYLKEYPQMLALSDNEISTNGYAASFVENWLNRGLEENKIISQPSGVITFSKEYEQELLRKVQLY</sequence>
<dbReference type="OrthoDB" id="4827574at2"/>
<evidence type="ECO:0000259" key="1">
    <source>
        <dbReference type="SMART" id="SM00860"/>
    </source>
</evidence>
<dbReference type="AlphaFoldDB" id="A0A173M9Y3"/>
<evidence type="ECO:0000313" key="3">
    <source>
        <dbReference type="Proteomes" id="UP000186917"/>
    </source>
</evidence>
<dbReference type="Gene3D" id="3.40.1580.10">
    <property type="entry name" value="SMI1/KNR4-like"/>
    <property type="match status" value="1"/>
</dbReference>
<keyword evidence="3" id="KW-1185">Reference proteome</keyword>
<dbReference type="Pfam" id="PF14568">
    <property type="entry name" value="SUKH_6"/>
    <property type="match status" value="1"/>
</dbReference>
<dbReference type="EMBL" id="FTOR01000010">
    <property type="protein sequence ID" value="SIT31109.1"/>
    <property type="molecule type" value="Genomic_DNA"/>
</dbReference>
<dbReference type="KEGG" id="fln:FLA_0341"/>
<feature type="domain" description="Knr4/Smi1-like" evidence="1">
    <location>
        <begin position="29"/>
        <end position="169"/>
    </location>
</feature>
<accession>A0A173M9Y3</accession>
<dbReference type="SUPFAM" id="SSF160631">
    <property type="entry name" value="SMI1/KNR4-like"/>
    <property type="match status" value="1"/>
</dbReference>
<dbReference type="InterPro" id="IPR037883">
    <property type="entry name" value="Knr4/Smi1-like_sf"/>
</dbReference>
<dbReference type="SMART" id="SM00860">
    <property type="entry name" value="SMI1_KNR4"/>
    <property type="match status" value="1"/>
</dbReference>
<protein>
    <submittedName>
        <fullName evidence="2">SMI1-KNR4 cell-wall</fullName>
    </submittedName>
</protein>
<proteinExistence type="predicted"/>
<evidence type="ECO:0000313" key="2">
    <source>
        <dbReference type="EMBL" id="SIT31109.1"/>
    </source>
</evidence>
<organism evidence="2 3">
    <name type="scientific">Filimonas lacunae</name>
    <dbReference type="NCBI Taxonomy" id="477680"/>
    <lineage>
        <taxon>Bacteria</taxon>
        <taxon>Pseudomonadati</taxon>
        <taxon>Bacteroidota</taxon>
        <taxon>Chitinophagia</taxon>
        <taxon>Chitinophagales</taxon>
        <taxon>Chitinophagaceae</taxon>
        <taxon>Filimonas</taxon>
    </lineage>
</organism>
<name>A0A173M9Y3_9BACT</name>
<dbReference type="STRING" id="477680.SAMN05421788_11080"/>
<gene>
    <name evidence="2" type="ORF">SAMN05421788_11080</name>
</gene>
<reference evidence="3" key="1">
    <citation type="submission" date="2017-01" db="EMBL/GenBank/DDBJ databases">
        <authorList>
            <person name="Varghese N."/>
            <person name="Submissions S."/>
        </authorList>
    </citation>
    <scope>NUCLEOTIDE SEQUENCE [LARGE SCALE GENOMIC DNA]</scope>
    <source>
        <strain evidence="3">DSM 21054</strain>
    </source>
</reference>
<dbReference type="RefSeq" id="WP_076381666.1">
    <property type="nucleotide sequence ID" value="NZ_AP017422.1"/>
</dbReference>